<dbReference type="InterPro" id="IPR012337">
    <property type="entry name" value="RNaseH-like_sf"/>
</dbReference>
<dbReference type="PANTHER" id="PTHR12124">
    <property type="entry name" value="POLYMYOSITIS/SCLERODERMA AUTOANTIGEN-RELATED"/>
    <property type="match status" value="1"/>
</dbReference>
<accession>A0A8B8E4N1</accession>
<feature type="region of interest" description="Disordered" evidence="10">
    <location>
        <begin position="785"/>
        <end position="828"/>
    </location>
</feature>
<evidence type="ECO:0000256" key="4">
    <source>
        <dbReference type="ARBA" id="ARBA00022801"/>
    </source>
</evidence>
<keyword evidence="5" id="KW-0271">Exosome</keyword>
<dbReference type="Pfam" id="PF08066">
    <property type="entry name" value="PMC2NT"/>
    <property type="match status" value="1"/>
</dbReference>
<keyword evidence="3" id="KW-0540">Nuclease</keyword>
<proteinExistence type="inferred from homology"/>
<organism evidence="12 13">
    <name type="scientific">Crassostrea virginica</name>
    <name type="common">Eastern oyster</name>
    <dbReference type="NCBI Taxonomy" id="6565"/>
    <lineage>
        <taxon>Eukaryota</taxon>
        <taxon>Metazoa</taxon>
        <taxon>Spiralia</taxon>
        <taxon>Lophotrochozoa</taxon>
        <taxon>Mollusca</taxon>
        <taxon>Bivalvia</taxon>
        <taxon>Autobranchia</taxon>
        <taxon>Pteriomorphia</taxon>
        <taxon>Ostreida</taxon>
        <taxon>Ostreoidea</taxon>
        <taxon>Ostreidae</taxon>
        <taxon>Crassostrea</taxon>
    </lineage>
</organism>
<dbReference type="GO" id="GO:0071035">
    <property type="term" value="P:nuclear polyadenylation-dependent rRNA catabolic process"/>
    <property type="evidence" value="ECO:0007669"/>
    <property type="project" value="TreeGrafter"/>
</dbReference>
<dbReference type="InterPro" id="IPR045092">
    <property type="entry name" value="Rrp6-like"/>
</dbReference>
<comment type="similarity">
    <text evidence="8">Belongs to the exosome component 10/RRP6 family.</text>
</comment>
<feature type="region of interest" description="Disordered" evidence="10">
    <location>
        <begin position="658"/>
        <end position="755"/>
    </location>
</feature>
<dbReference type="GeneID" id="111132118"/>
<dbReference type="GO" id="GO:0000467">
    <property type="term" value="P:exonucleolytic trimming to generate mature 3'-end of 5.8S rRNA from tricistronic rRNA transcript (SSU-rRNA, 5.8S rRNA, LSU-rRNA)"/>
    <property type="evidence" value="ECO:0007669"/>
    <property type="project" value="InterPro"/>
</dbReference>
<dbReference type="CDD" id="cd06147">
    <property type="entry name" value="Rrp6p_like_exo"/>
    <property type="match status" value="1"/>
</dbReference>
<dbReference type="Gene3D" id="1.10.150.80">
    <property type="entry name" value="HRDC domain"/>
    <property type="match status" value="1"/>
</dbReference>
<comment type="subcellular location">
    <subcellularLocation>
        <location evidence="1">Nucleus</location>
    </subcellularLocation>
</comment>
<dbReference type="Pfam" id="PF01612">
    <property type="entry name" value="DNA_pol_A_exo1"/>
    <property type="match status" value="1"/>
</dbReference>
<dbReference type="Pfam" id="PF00570">
    <property type="entry name" value="HRDC"/>
    <property type="match status" value="1"/>
</dbReference>
<evidence type="ECO:0000256" key="7">
    <source>
        <dbReference type="ARBA" id="ARBA00023242"/>
    </source>
</evidence>
<evidence type="ECO:0000256" key="1">
    <source>
        <dbReference type="ARBA" id="ARBA00004123"/>
    </source>
</evidence>
<dbReference type="Gene3D" id="3.30.420.10">
    <property type="entry name" value="Ribonuclease H-like superfamily/Ribonuclease H"/>
    <property type="match status" value="1"/>
</dbReference>
<dbReference type="SMART" id="SM00474">
    <property type="entry name" value="35EXOc"/>
    <property type="match status" value="1"/>
</dbReference>
<dbReference type="GO" id="GO:0000175">
    <property type="term" value="F:3'-5'-RNA exonuclease activity"/>
    <property type="evidence" value="ECO:0007669"/>
    <property type="project" value="InterPro"/>
</dbReference>
<gene>
    <name evidence="13" type="primary">LOC111132118</name>
</gene>
<feature type="compositionally biased region" description="Polar residues" evidence="10">
    <location>
        <begin position="797"/>
        <end position="806"/>
    </location>
</feature>
<dbReference type="InterPro" id="IPR002562">
    <property type="entry name" value="3'-5'_exonuclease_dom"/>
</dbReference>
<evidence type="ECO:0000256" key="2">
    <source>
        <dbReference type="ARBA" id="ARBA00022552"/>
    </source>
</evidence>
<dbReference type="InterPro" id="IPR002121">
    <property type="entry name" value="HRDC_dom"/>
</dbReference>
<dbReference type="FunFam" id="1.10.150.80:FF:000001">
    <property type="entry name" value="Putative exosome component 10"/>
    <property type="match status" value="1"/>
</dbReference>
<evidence type="ECO:0000256" key="6">
    <source>
        <dbReference type="ARBA" id="ARBA00022839"/>
    </source>
</evidence>
<reference evidence="13" key="1">
    <citation type="submission" date="2025-08" db="UniProtKB">
        <authorList>
            <consortium name="RefSeq"/>
        </authorList>
    </citation>
    <scope>IDENTIFICATION</scope>
    <source>
        <tissue evidence="13">Whole sample</tissue>
    </source>
</reference>
<feature type="compositionally biased region" description="Polar residues" evidence="10">
    <location>
        <begin position="658"/>
        <end position="671"/>
    </location>
</feature>
<dbReference type="GO" id="GO:0071051">
    <property type="term" value="P:poly(A)-dependent snoRNA 3'-end processing"/>
    <property type="evidence" value="ECO:0007669"/>
    <property type="project" value="TreeGrafter"/>
</dbReference>
<feature type="domain" description="HRDC" evidence="11">
    <location>
        <begin position="469"/>
        <end position="549"/>
    </location>
</feature>
<dbReference type="GO" id="GO:0071036">
    <property type="term" value="P:nuclear polyadenylation-dependent snoRNA catabolic process"/>
    <property type="evidence" value="ECO:0007669"/>
    <property type="project" value="TreeGrafter"/>
</dbReference>
<dbReference type="GO" id="GO:0071040">
    <property type="term" value="P:nuclear polyadenylation-dependent antisense transcript catabolic process"/>
    <property type="evidence" value="ECO:0007669"/>
    <property type="project" value="TreeGrafter"/>
</dbReference>
<evidence type="ECO:0000313" key="12">
    <source>
        <dbReference type="Proteomes" id="UP000694844"/>
    </source>
</evidence>
<dbReference type="RefSeq" id="XP_022335537.1">
    <property type="nucleotide sequence ID" value="XM_022479829.1"/>
</dbReference>
<dbReference type="GO" id="GO:0003727">
    <property type="term" value="F:single-stranded RNA binding"/>
    <property type="evidence" value="ECO:0007669"/>
    <property type="project" value="TreeGrafter"/>
</dbReference>
<sequence length="828" mass="94144">MSASNNEGKEEQIAGFQDVNAFTQQALKSVVQATRVSNDLPAAGDDYDYYSSFQRVRDILDVEGKRVLNIIQNVLRYHNVKGNMTTSSEATDVDDKFDVLMDANDHILEKVGSYLDESAGLKKKEENLIIATATPKVKTTPTASWNKKNSGSPSLSQYKLLTARNIQRPQVKFRDKIDNENRPFVPRITQKPNALKSLEESLKLPEDVAADMLGDSEFMYPHPYKYELSVFKPTERQLQDKKPEKPLPLEDTPLTFVATVTELETVLRKLRKEETVAVDLEHHSYRTFQGITCLMQISTATEDFLIDTLALRNDLSPLNEIFTNPAIVKIFHGADSDIDWLQRDLGLYVVNMFDTGQAARVLNHSRFSLAHLMEHYCDVTTDKQYQLADWRIRPLPAELKKYAREDTHYLIYIYHCMKQEILARGNDQKNLLHSVLQRSTEICAKVYKKPVFKEDSYLELYRKSKKVFNSRQLQALQRLYQWRDKLGRMEDESTGYVLPNHMLLQIADILPREQQGIFACCNPIPPLVRQFLPEIHSFILEAREAPLLKVSLPQEQKPSSYQHPKYDPAHLLNCPHDTSHMSESQDPPAIPDVSMVTKSSMLFGTNNSGLIVRVKAKPLLTAFGEKRDKKTASKGQRMAAALAASFISPFTRFLPDDGTTTAESEAQSLGSWSLKKHTVKRKRSPSPPAGPLEKKVKADPTPKQPDLSVREMSAQQKQRDRQSDGHVNLRLADDDKPKKKKAKKKEKREKQEDAEFAAFDYTQADKNIFLGGDSKKKKQDVFNPYASLQGKGGQKVGRSNQAFVRSQKSHSYKQDGKGGKQNSWPKKK</sequence>
<evidence type="ECO:0000313" key="13">
    <source>
        <dbReference type="RefSeq" id="XP_022335537.1"/>
    </source>
</evidence>
<dbReference type="GO" id="GO:0000176">
    <property type="term" value="C:nuclear exosome (RNase complex)"/>
    <property type="evidence" value="ECO:0007669"/>
    <property type="project" value="InterPro"/>
</dbReference>
<keyword evidence="6" id="KW-0269">Exonuclease</keyword>
<dbReference type="InterPro" id="IPR044876">
    <property type="entry name" value="HRDC_dom_sf"/>
</dbReference>
<keyword evidence="2" id="KW-0698">rRNA processing</keyword>
<dbReference type="InterPro" id="IPR049559">
    <property type="entry name" value="Rrp6p-like_exo"/>
</dbReference>
<dbReference type="InterPro" id="IPR036397">
    <property type="entry name" value="RNaseH_sf"/>
</dbReference>
<keyword evidence="4" id="KW-0378">Hydrolase</keyword>
<dbReference type="AlphaFoldDB" id="A0A8B8E4N1"/>
<protein>
    <recommendedName>
        <fullName evidence="9">Exosome complex component 10 homolog</fullName>
    </recommendedName>
</protein>
<evidence type="ECO:0000256" key="10">
    <source>
        <dbReference type="SAM" id="MobiDB-lite"/>
    </source>
</evidence>
<evidence type="ECO:0000256" key="3">
    <source>
        <dbReference type="ARBA" id="ARBA00022722"/>
    </source>
</evidence>
<dbReference type="PANTHER" id="PTHR12124:SF47">
    <property type="entry name" value="EXOSOME COMPONENT 10"/>
    <property type="match status" value="1"/>
</dbReference>
<dbReference type="Proteomes" id="UP000694844">
    <property type="component" value="Chromosome 5"/>
</dbReference>
<dbReference type="GO" id="GO:0071037">
    <property type="term" value="P:nuclear polyadenylation-dependent snRNA catabolic process"/>
    <property type="evidence" value="ECO:0007669"/>
    <property type="project" value="TreeGrafter"/>
</dbReference>
<keyword evidence="12" id="KW-1185">Reference proteome</keyword>
<name>A0A8B8E4N1_CRAVI</name>
<dbReference type="GO" id="GO:0071039">
    <property type="term" value="P:nuclear polyadenylation-dependent CUT catabolic process"/>
    <property type="evidence" value="ECO:0007669"/>
    <property type="project" value="TreeGrafter"/>
</dbReference>
<dbReference type="KEGG" id="cvn:111132118"/>
<keyword evidence="7" id="KW-0539">Nucleus</keyword>
<dbReference type="PROSITE" id="PS50967">
    <property type="entry name" value="HRDC"/>
    <property type="match status" value="1"/>
</dbReference>
<dbReference type="GO" id="GO:0071038">
    <property type="term" value="P:TRAMP-dependent tRNA surveillance pathway"/>
    <property type="evidence" value="ECO:0007669"/>
    <property type="project" value="TreeGrafter"/>
</dbReference>
<dbReference type="InterPro" id="IPR010997">
    <property type="entry name" value="HRDC-like_sf"/>
</dbReference>
<evidence type="ECO:0000256" key="8">
    <source>
        <dbReference type="ARBA" id="ARBA00043957"/>
    </source>
</evidence>
<dbReference type="GO" id="GO:0005730">
    <property type="term" value="C:nucleolus"/>
    <property type="evidence" value="ECO:0007669"/>
    <property type="project" value="TreeGrafter"/>
</dbReference>
<dbReference type="GO" id="GO:0071044">
    <property type="term" value="P:histone mRNA catabolic process"/>
    <property type="evidence" value="ECO:0007669"/>
    <property type="project" value="TreeGrafter"/>
</dbReference>
<feature type="compositionally biased region" description="Basic residues" evidence="10">
    <location>
        <begin position="738"/>
        <end position="747"/>
    </location>
</feature>
<dbReference type="GO" id="GO:0000166">
    <property type="term" value="F:nucleotide binding"/>
    <property type="evidence" value="ECO:0007669"/>
    <property type="project" value="InterPro"/>
</dbReference>
<evidence type="ECO:0000259" key="11">
    <source>
        <dbReference type="PROSITE" id="PS50967"/>
    </source>
</evidence>
<feature type="compositionally biased region" description="Basic residues" evidence="10">
    <location>
        <begin position="674"/>
        <end position="684"/>
    </location>
</feature>
<evidence type="ECO:0000256" key="5">
    <source>
        <dbReference type="ARBA" id="ARBA00022835"/>
    </source>
</evidence>
<dbReference type="FunFam" id="3.30.420.10:FF:000059">
    <property type="entry name" value="Exosome complex exonuclease Rrp6"/>
    <property type="match status" value="1"/>
</dbReference>
<dbReference type="OrthoDB" id="2250022at2759"/>
<dbReference type="SUPFAM" id="SSF47819">
    <property type="entry name" value="HRDC-like"/>
    <property type="match status" value="1"/>
</dbReference>
<evidence type="ECO:0000256" key="9">
    <source>
        <dbReference type="ARBA" id="ARBA00070365"/>
    </source>
</evidence>
<dbReference type="SUPFAM" id="SSF53098">
    <property type="entry name" value="Ribonuclease H-like"/>
    <property type="match status" value="1"/>
</dbReference>
<dbReference type="SMART" id="SM00341">
    <property type="entry name" value="HRDC"/>
    <property type="match status" value="1"/>
</dbReference>
<dbReference type="InterPro" id="IPR012588">
    <property type="entry name" value="Exosome-assoc_fac_Rrp6_N"/>
</dbReference>